<dbReference type="EMBL" id="CM007389">
    <property type="protein sequence ID" value="ONK57500.1"/>
    <property type="molecule type" value="Genomic_DNA"/>
</dbReference>
<dbReference type="Gene3D" id="3.40.50.300">
    <property type="entry name" value="P-loop containing nucleotide triphosphate hydrolases"/>
    <property type="match status" value="1"/>
</dbReference>
<dbReference type="Proteomes" id="UP000243459">
    <property type="component" value="Chromosome 9"/>
</dbReference>
<dbReference type="PANTHER" id="PTHR43572">
    <property type="entry name" value="CHAPERONE PROTEIN CLPD, CHLOROPLASTIC"/>
    <property type="match status" value="1"/>
</dbReference>
<evidence type="ECO:0000313" key="9">
    <source>
        <dbReference type="EMBL" id="ONK57500.1"/>
    </source>
</evidence>
<feature type="coiled-coil region" evidence="5">
    <location>
        <begin position="148"/>
        <end position="176"/>
    </location>
</feature>
<feature type="region of interest" description="Disordered" evidence="6">
    <location>
        <begin position="566"/>
        <end position="593"/>
    </location>
</feature>
<dbReference type="InterPro" id="IPR027417">
    <property type="entry name" value="P-loop_NTPase"/>
</dbReference>
<protein>
    <submittedName>
        <fullName evidence="9">Uncharacterized protein</fullName>
    </submittedName>
</protein>
<dbReference type="Pfam" id="PF23569">
    <property type="entry name" value="NBD_SMAX1"/>
    <property type="match status" value="1"/>
</dbReference>
<proteinExistence type="inferred from homology"/>
<feature type="compositionally biased region" description="Basic and acidic residues" evidence="6">
    <location>
        <begin position="261"/>
        <end position="278"/>
    </location>
</feature>
<dbReference type="InterPro" id="IPR058680">
    <property type="entry name" value="NBD_SMAX1-like"/>
</dbReference>
<feature type="compositionally biased region" description="Low complexity" evidence="6">
    <location>
        <begin position="575"/>
        <end position="593"/>
    </location>
</feature>
<evidence type="ECO:0000256" key="3">
    <source>
        <dbReference type="ARBA" id="ARBA00022737"/>
    </source>
</evidence>
<feature type="region of interest" description="Disordered" evidence="6">
    <location>
        <begin position="241"/>
        <end position="278"/>
    </location>
</feature>
<dbReference type="Pfam" id="PF09745">
    <property type="entry name" value="NSRP1_N"/>
    <property type="match status" value="1"/>
</dbReference>
<keyword evidence="4 5" id="KW-0175">Coiled coil</keyword>
<comment type="similarity">
    <text evidence="1">Belongs to the ClpA/ClpB family.</text>
</comment>
<comment type="similarity">
    <text evidence="2">Belongs to the NSRP1 family.</text>
</comment>
<evidence type="ECO:0000313" key="10">
    <source>
        <dbReference type="Proteomes" id="UP000243459"/>
    </source>
</evidence>
<feature type="compositionally biased region" description="Low complexity" evidence="6">
    <location>
        <begin position="11"/>
        <end position="22"/>
    </location>
</feature>
<dbReference type="OMA" id="GINEEIC"/>
<feature type="domain" description="SMAX1-like nucleotide binding" evidence="8">
    <location>
        <begin position="305"/>
        <end position="397"/>
    </location>
</feature>
<evidence type="ECO:0000259" key="8">
    <source>
        <dbReference type="Pfam" id="PF23569"/>
    </source>
</evidence>
<dbReference type="InterPro" id="IPR018612">
    <property type="entry name" value="NSRP1_N"/>
</dbReference>
<accession>A0A5P1E4L4</accession>
<keyword evidence="3" id="KW-0677">Repeat</keyword>
<organism evidence="9 10">
    <name type="scientific">Asparagus officinalis</name>
    <name type="common">Garden asparagus</name>
    <dbReference type="NCBI Taxonomy" id="4686"/>
    <lineage>
        <taxon>Eukaryota</taxon>
        <taxon>Viridiplantae</taxon>
        <taxon>Streptophyta</taxon>
        <taxon>Embryophyta</taxon>
        <taxon>Tracheophyta</taxon>
        <taxon>Spermatophyta</taxon>
        <taxon>Magnoliopsida</taxon>
        <taxon>Liliopsida</taxon>
        <taxon>Asparagales</taxon>
        <taxon>Asparagaceae</taxon>
        <taxon>Asparagoideae</taxon>
        <taxon>Asparagus</taxon>
    </lineage>
</organism>
<evidence type="ECO:0000259" key="7">
    <source>
        <dbReference type="Pfam" id="PF09745"/>
    </source>
</evidence>
<dbReference type="InterPro" id="IPR051650">
    <property type="entry name" value="SL_signaling_regulator"/>
</dbReference>
<feature type="domain" description="Nuclear speckle splicing regulatory protein 1 N-terminal" evidence="7">
    <location>
        <begin position="60"/>
        <end position="176"/>
    </location>
</feature>
<feature type="compositionally biased region" description="Polar residues" evidence="6">
    <location>
        <begin position="211"/>
        <end position="223"/>
    </location>
</feature>
<feature type="region of interest" description="Disordered" evidence="6">
    <location>
        <begin position="192"/>
        <end position="229"/>
    </location>
</feature>
<sequence>MKKYGLQLRIPPAQQKQKSSKPPVAPPPAFAFKGDDDDEDDVEREISRQAAKTRALQKVEEVHKKALEEDPSVFDYDGHYDEMKEKIARPRVQDKTERKSKYIETLMQKAKEREREHEIVYEKKILKERSKEDHLFADKEKFVTKAYKEKLAERAKWLEEERLRQLREEKEDVTKKKDLSDFYFGLNKNVAFGAGSEESTKPPSKLEGTIDYNQQTEGSSRPKVTTHPAQEAEKVNLQAEQKYHTKSQDTATASEVGAENVQEKAETTEEEPPKQTAEVYKRGEDAVAAARERFLARKRAREQLIEKGEVPEVLRSLQFITLPLFSFRNLGREEVERRVGELRCLVRSCCAGRGAVLYLGDLKWAVEYRISALGEKGRGYYCPVEHIIMEIRSLVCGGFGGSDSQSLSKSKRPGDEPSWRPLIEDAAGSKLSCCGDCSIKFENEARSLSKVSSSTQGSMITSNLPSWLQQYKEENERATNINKESTQELCKKWNSICDSTHKHQNHSSEITLQFSSVSPSSSSISFYDQQPYLALQQSLHPLSFSKHQQREHQSCLMPEPKDGELGHSSRFYLQSTSPGSNPKPNPNSTSSSDTMEMEYFSKFKELNAENLKILCNALEEKVSWQNAIIPEIASTILQCRSGMMRKKGRSKLSRNKEEAWLFFQGGDVEGKEKIARELANLVFSSYANFVSIELSSFSSIRSGSTEDIRNKRSRSEASHSYLERFCEAIRENPHRVFLVEDIEQVDSCSQMGIKAAIETGKIGSCNGEEISTGDAIIILSCESFDSRSRACSPPVKQKLESGEMKVHESEKEMDSGACLDLNLCAADEDVDGCSFGDLGLLESVDRSFLFKLPEEF</sequence>
<reference evidence="10" key="1">
    <citation type="journal article" date="2017" name="Nat. Commun.">
        <title>The asparagus genome sheds light on the origin and evolution of a young Y chromosome.</title>
        <authorList>
            <person name="Harkess A."/>
            <person name="Zhou J."/>
            <person name="Xu C."/>
            <person name="Bowers J.E."/>
            <person name="Van der Hulst R."/>
            <person name="Ayyampalayam S."/>
            <person name="Mercati F."/>
            <person name="Riccardi P."/>
            <person name="McKain M.R."/>
            <person name="Kakrana A."/>
            <person name="Tang H."/>
            <person name="Ray J."/>
            <person name="Groenendijk J."/>
            <person name="Arikit S."/>
            <person name="Mathioni S.M."/>
            <person name="Nakano M."/>
            <person name="Shan H."/>
            <person name="Telgmann-Rauber A."/>
            <person name="Kanno A."/>
            <person name="Yue Z."/>
            <person name="Chen H."/>
            <person name="Li W."/>
            <person name="Chen Y."/>
            <person name="Xu X."/>
            <person name="Zhang Y."/>
            <person name="Luo S."/>
            <person name="Chen H."/>
            <person name="Gao J."/>
            <person name="Mao Z."/>
            <person name="Pires J.C."/>
            <person name="Luo M."/>
            <person name="Kudrna D."/>
            <person name="Wing R.A."/>
            <person name="Meyers B.C."/>
            <person name="Yi K."/>
            <person name="Kong H."/>
            <person name="Lavrijsen P."/>
            <person name="Sunseri F."/>
            <person name="Falavigna A."/>
            <person name="Ye Y."/>
            <person name="Leebens-Mack J.H."/>
            <person name="Chen G."/>
        </authorList>
    </citation>
    <scope>NUCLEOTIDE SEQUENCE [LARGE SCALE GENOMIC DNA]</scope>
    <source>
        <strain evidence="10">cv. DH0086</strain>
    </source>
</reference>
<dbReference type="PANTHER" id="PTHR43572:SF31">
    <property type="entry name" value="PROTEIN SMAX1-LIKE 3"/>
    <property type="match status" value="1"/>
</dbReference>
<name>A0A5P1E4L4_ASPOF</name>
<evidence type="ECO:0000256" key="1">
    <source>
        <dbReference type="ARBA" id="ARBA00008675"/>
    </source>
</evidence>
<feature type="region of interest" description="Disordered" evidence="6">
    <location>
        <begin position="1"/>
        <end position="45"/>
    </location>
</feature>
<evidence type="ECO:0000256" key="6">
    <source>
        <dbReference type="SAM" id="MobiDB-lite"/>
    </source>
</evidence>
<evidence type="ECO:0000256" key="2">
    <source>
        <dbReference type="ARBA" id="ARBA00010126"/>
    </source>
</evidence>
<keyword evidence="10" id="KW-1185">Reference proteome</keyword>
<dbReference type="AlphaFoldDB" id="A0A5P1E4L4"/>
<dbReference type="GO" id="GO:0000381">
    <property type="term" value="P:regulation of alternative mRNA splicing, via spliceosome"/>
    <property type="evidence" value="ECO:0007669"/>
    <property type="project" value="InterPro"/>
</dbReference>
<evidence type="ECO:0000256" key="4">
    <source>
        <dbReference type="ARBA" id="ARBA00023054"/>
    </source>
</evidence>
<gene>
    <name evidence="9" type="ORF">A4U43_C09F1140</name>
</gene>
<evidence type="ECO:0000256" key="5">
    <source>
        <dbReference type="SAM" id="Coils"/>
    </source>
</evidence>
<dbReference type="Gramene" id="ONK57500">
    <property type="protein sequence ID" value="ONK57500"/>
    <property type="gene ID" value="A4U43_C09F1140"/>
</dbReference>